<evidence type="ECO:0000256" key="2">
    <source>
        <dbReference type="ARBA" id="ARBA00022840"/>
    </source>
</evidence>
<dbReference type="GO" id="GO:0006355">
    <property type="term" value="P:regulation of DNA-templated transcription"/>
    <property type="evidence" value="ECO:0007669"/>
    <property type="project" value="InterPro"/>
</dbReference>
<feature type="modified residue" description="4-aspartylphosphate" evidence="5">
    <location>
        <position position="53"/>
    </location>
</feature>
<accession>B8CRM2</accession>
<dbReference type="PANTHER" id="PTHR32071">
    <property type="entry name" value="TRANSCRIPTIONAL REGULATORY PROTEIN"/>
    <property type="match status" value="1"/>
</dbReference>
<dbReference type="PANTHER" id="PTHR32071:SF113">
    <property type="entry name" value="ALGINATE BIOSYNTHESIS TRANSCRIPTIONAL REGULATORY PROTEIN ALGB"/>
    <property type="match status" value="1"/>
</dbReference>
<sequence>MKHSIVIADDDTHVIAALKLLLRSEGYDIQAVTSPQGLLDAIKQREFSLALIDMNYQQDTTSGFEGLALIKAVKAVDNSLPVVVMTGYAGVDIAVQAMLQGADDFVQKPWDNDRLLRVLLTQIRLAESEKKGGQLIEQNNLLMQEVSSANSAIIAESAEMSLVMSQLEKLAASDMNILLTGDNGTGKSMLAEHVHAYSSRNQCAFIAVNMGAISESLFETEMFGHVKGAFTDAKSTRIGRFELAQSGTLFLDEIGNIPLSQQGKLLRVLESHSFEKVGSSKTQQANVRIISATNAPLDELITEGRFRQDLLYRLNTVEIRVPALKERVADIMPLAHYFLIKFGKKYHLESLGFDEKATAALMSYHWPGNIRELSHMVERAIFLRQAELISIEDLGLADHVSSNTACQFDFESATLDEIEKHIISQRLHKHDHKPQETSTSLGLSRSSYYRRLEKYHFKVV</sequence>
<dbReference type="PROSITE" id="PS50110">
    <property type="entry name" value="RESPONSE_REGULATORY"/>
    <property type="match status" value="1"/>
</dbReference>
<dbReference type="FunFam" id="3.40.50.300:FF:000006">
    <property type="entry name" value="DNA-binding transcriptional regulator NtrC"/>
    <property type="match status" value="1"/>
</dbReference>
<evidence type="ECO:0000313" key="9">
    <source>
        <dbReference type="Proteomes" id="UP000000753"/>
    </source>
</evidence>
<dbReference type="InterPro" id="IPR003593">
    <property type="entry name" value="AAA+_ATPase"/>
</dbReference>
<dbReference type="GO" id="GO:0005524">
    <property type="term" value="F:ATP binding"/>
    <property type="evidence" value="ECO:0007669"/>
    <property type="project" value="UniProtKB-KW"/>
</dbReference>
<dbReference type="PROSITE" id="PS00688">
    <property type="entry name" value="SIGMA54_INTERACT_3"/>
    <property type="match status" value="1"/>
</dbReference>
<dbReference type="Pfam" id="PF00072">
    <property type="entry name" value="Response_reg"/>
    <property type="match status" value="1"/>
</dbReference>
<dbReference type="STRING" id="225849.swp_3328"/>
<evidence type="ECO:0000259" key="6">
    <source>
        <dbReference type="PROSITE" id="PS50045"/>
    </source>
</evidence>
<evidence type="ECO:0000256" key="3">
    <source>
        <dbReference type="ARBA" id="ARBA00023015"/>
    </source>
</evidence>
<dbReference type="InterPro" id="IPR027417">
    <property type="entry name" value="P-loop_NTPase"/>
</dbReference>
<evidence type="ECO:0000313" key="8">
    <source>
        <dbReference type="EMBL" id="ACJ30030.1"/>
    </source>
</evidence>
<dbReference type="CDD" id="cd00009">
    <property type="entry name" value="AAA"/>
    <property type="match status" value="1"/>
</dbReference>
<organism evidence="8 9">
    <name type="scientific">Shewanella piezotolerans (strain WP3 / JCM 13877)</name>
    <dbReference type="NCBI Taxonomy" id="225849"/>
    <lineage>
        <taxon>Bacteria</taxon>
        <taxon>Pseudomonadati</taxon>
        <taxon>Pseudomonadota</taxon>
        <taxon>Gammaproteobacteria</taxon>
        <taxon>Alteromonadales</taxon>
        <taxon>Shewanellaceae</taxon>
        <taxon>Shewanella</taxon>
    </lineage>
</organism>
<dbReference type="SUPFAM" id="SSF52540">
    <property type="entry name" value="P-loop containing nucleoside triphosphate hydrolases"/>
    <property type="match status" value="1"/>
</dbReference>
<dbReference type="InterPro" id="IPR011006">
    <property type="entry name" value="CheY-like_superfamily"/>
</dbReference>
<dbReference type="Pfam" id="PF02954">
    <property type="entry name" value="HTH_8"/>
    <property type="match status" value="1"/>
</dbReference>
<dbReference type="SUPFAM" id="SSF52172">
    <property type="entry name" value="CheY-like"/>
    <property type="match status" value="1"/>
</dbReference>
<dbReference type="KEGG" id="swp:swp_3328"/>
<dbReference type="Gene3D" id="3.40.50.2300">
    <property type="match status" value="1"/>
</dbReference>
<keyword evidence="4" id="KW-0804">Transcription</keyword>
<dbReference type="InterPro" id="IPR058031">
    <property type="entry name" value="AAA_lid_NorR"/>
</dbReference>
<dbReference type="OrthoDB" id="9804019at2"/>
<dbReference type="Pfam" id="PF00158">
    <property type="entry name" value="Sigma54_activat"/>
    <property type="match status" value="1"/>
</dbReference>
<gene>
    <name evidence="8" type="ordered locus">swp_3328</name>
</gene>
<dbReference type="Gene3D" id="1.10.8.60">
    <property type="match status" value="1"/>
</dbReference>
<evidence type="ECO:0000256" key="1">
    <source>
        <dbReference type="ARBA" id="ARBA00022741"/>
    </source>
</evidence>
<dbReference type="SMART" id="SM00448">
    <property type="entry name" value="REC"/>
    <property type="match status" value="1"/>
</dbReference>
<dbReference type="GO" id="GO:0000160">
    <property type="term" value="P:phosphorelay signal transduction system"/>
    <property type="evidence" value="ECO:0007669"/>
    <property type="project" value="InterPro"/>
</dbReference>
<dbReference type="Gene3D" id="3.40.50.300">
    <property type="entry name" value="P-loop containing nucleotide triphosphate hydrolases"/>
    <property type="match status" value="1"/>
</dbReference>
<name>B8CRM2_SHEPW</name>
<dbReference type="Gene3D" id="1.10.10.60">
    <property type="entry name" value="Homeodomain-like"/>
    <property type="match status" value="1"/>
</dbReference>
<dbReference type="Pfam" id="PF25601">
    <property type="entry name" value="AAA_lid_14"/>
    <property type="match status" value="1"/>
</dbReference>
<dbReference type="RefSeq" id="WP_020913380.1">
    <property type="nucleotide sequence ID" value="NC_011566.1"/>
</dbReference>
<dbReference type="InterPro" id="IPR001789">
    <property type="entry name" value="Sig_transdc_resp-reg_receiver"/>
</dbReference>
<dbReference type="HOGENOM" id="CLU_000445_0_6_6"/>
<dbReference type="EMBL" id="CP000472">
    <property type="protein sequence ID" value="ACJ30030.1"/>
    <property type="molecule type" value="Genomic_DNA"/>
</dbReference>
<dbReference type="InterPro" id="IPR002197">
    <property type="entry name" value="HTH_Fis"/>
</dbReference>
<evidence type="ECO:0000256" key="5">
    <source>
        <dbReference type="PROSITE-ProRule" id="PRU00169"/>
    </source>
</evidence>
<feature type="domain" description="Sigma-54 factor interaction" evidence="6">
    <location>
        <begin position="153"/>
        <end position="382"/>
    </location>
</feature>
<dbReference type="InterPro" id="IPR002078">
    <property type="entry name" value="Sigma_54_int"/>
</dbReference>
<keyword evidence="9" id="KW-1185">Reference proteome</keyword>
<dbReference type="GO" id="GO:0043565">
    <property type="term" value="F:sequence-specific DNA binding"/>
    <property type="evidence" value="ECO:0007669"/>
    <property type="project" value="InterPro"/>
</dbReference>
<dbReference type="PROSITE" id="PS50045">
    <property type="entry name" value="SIGMA54_INTERACT_4"/>
    <property type="match status" value="1"/>
</dbReference>
<dbReference type="SMART" id="SM00382">
    <property type="entry name" value="AAA"/>
    <property type="match status" value="1"/>
</dbReference>
<keyword evidence="8" id="KW-0238">DNA-binding</keyword>
<keyword evidence="3" id="KW-0805">Transcription regulation</keyword>
<evidence type="ECO:0000259" key="7">
    <source>
        <dbReference type="PROSITE" id="PS50110"/>
    </source>
</evidence>
<dbReference type="eggNOG" id="COG2204">
    <property type="taxonomic scope" value="Bacteria"/>
</dbReference>
<keyword evidence="2" id="KW-0067">ATP-binding</keyword>
<feature type="domain" description="Response regulatory" evidence="7">
    <location>
        <begin position="4"/>
        <end position="123"/>
    </location>
</feature>
<protein>
    <submittedName>
        <fullName evidence="8">Sigma-54 dependent DNA-binding response regulator, Fis family</fullName>
    </submittedName>
</protein>
<keyword evidence="1" id="KW-0547">Nucleotide-binding</keyword>
<keyword evidence="5" id="KW-0597">Phosphoprotein</keyword>
<evidence type="ECO:0000256" key="4">
    <source>
        <dbReference type="ARBA" id="ARBA00023163"/>
    </source>
</evidence>
<reference evidence="8 9" key="1">
    <citation type="journal article" date="2008" name="PLoS ONE">
        <title>Environmental adaptation: genomic analysis of the piezotolerant and psychrotolerant deep-sea iron reducing bacterium Shewanella piezotolerans WP3.</title>
        <authorList>
            <person name="Wang F."/>
            <person name="Wang J."/>
            <person name="Jian H."/>
            <person name="Zhang B."/>
            <person name="Li S."/>
            <person name="Wang F."/>
            <person name="Zeng X."/>
            <person name="Gao L."/>
            <person name="Bartlett D.H."/>
            <person name="Yu J."/>
            <person name="Hu S."/>
            <person name="Xiao X."/>
        </authorList>
    </citation>
    <scope>NUCLEOTIDE SEQUENCE [LARGE SCALE GENOMIC DNA]</scope>
    <source>
        <strain evidence="9">WP3 / JCM 13877</strain>
    </source>
</reference>
<dbReference type="Proteomes" id="UP000000753">
    <property type="component" value="Chromosome"/>
</dbReference>
<dbReference type="InterPro" id="IPR009057">
    <property type="entry name" value="Homeodomain-like_sf"/>
</dbReference>
<dbReference type="InterPro" id="IPR025944">
    <property type="entry name" value="Sigma_54_int_dom_CS"/>
</dbReference>
<dbReference type="AlphaFoldDB" id="B8CRM2"/>
<proteinExistence type="predicted"/>
<dbReference type="SUPFAM" id="SSF46689">
    <property type="entry name" value="Homeodomain-like"/>
    <property type="match status" value="1"/>
</dbReference>